<feature type="transmembrane region" description="Helical" evidence="8">
    <location>
        <begin position="464"/>
        <end position="484"/>
    </location>
</feature>
<feature type="transmembrane region" description="Helical" evidence="8">
    <location>
        <begin position="161"/>
        <end position="182"/>
    </location>
</feature>
<evidence type="ECO:0000313" key="10">
    <source>
        <dbReference type="EMBL" id="CBY34891.1"/>
    </source>
</evidence>
<dbReference type="PANTHER" id="PTHR12266">
    <property type="entry name" value="NA+/CA2+ K+ INDEPENDENT EXCHANGER"/>
    <property type="match status" value="1"/>
</dbReference>
<name>E4YHB7_OIKDI</name>
<organism evidence="10">
    <name type="scientific">Oikopleura dioica</name>
    <name type="common">Tunicate</name>
    <dbReference type="NCBI Taxonomy" id="34765"/>
    <lineage>
        <taxon>Eukaryota</taxon>
        <taxon>Metazoa</taxon>
        <taxon>Chordata</taxon>
        <taxon>Tunicata</taxon>
        <taxon>Appendicularia</taxon>
        <taxon>Copelata</taxon>
        <taxon>Oikopleuridae</taxon>
        <taxon>Oikopleura</taxon>
    </lineage>
</organism>
<evidence type="ECO:0000256" key="1">
    <source>
        <dbReference type="ARBA" id="ARBA00004141"/>
    </source>
</evidence>
<dbReference type="InterPro" id="IPR051359">
    <property type="entry name" value="CaCA_antiporter"/>
</dbReference>
<keyword evidence="7 8" id="KW-0472">Membrane</keyword>
<dbReference type="PANTHER" id="PTHR12266:SF0">
    <property type="entry name" value="MITOCHONDRIAL SODIUM_CALCIUM EXCHANGER PROTEIN"/>
    <property type="match status" value="1"/>
</dbReference>
<feature type="transmembrane region" description="Helical" evidence="8">
    <location>
        <begin position="92"/>
        <end position="114"/>
    </location>
</feature>
<reference evidence="10" key="1">
    <citation type="journal article" date="2010" name="Science">
        <title>Plasticity of animal genome architecture unmasked by rapid evolution of a pelagic tunicate.</title>
        <authorList>
            <person name="Denoeud F."/>
            <person name="Henriet S."/>
            <person name="Mungpakdee S."/>
            <person name="Aury J.M."/>
            <person name="Da Silva C."/>
            <person name="Brinkmann H."/>
            <person name="Mikhaleva J."/>
            <person name="Olsen L.C."/>
            <person name="Jubin C."/>
            <person name="Canestro C."/>
            <person name="Bouquet J.M."/>
            <person name="Danks G."/>
            <person name="Poulain J."/>
            <person name="Campsteijn C."/>
            <person name="Adamski M."/>
            <person name="Cross I."/>
            <person name="Yadetie F."/>
            <person name="Muffato M."/>
            <person name="Louis A."/>
            <person name="Butcher S."/>
            <person name="Tsagkogeorga G."/>
            <person name="Konrad A."/>
            <person name="Singh S."/>
            <person name="Jensen M.F."/>
            <person name="Cong E.H."/>
            <person name="Eikeseth-Otteraa H."/>
            <person name="Noel B."/>
            <person name="Anthouard V."/>
            <person name="Porcel B.M."/>
            <person name="Kachouri-Lafond R."/>
            <person name="Nishino A."/>
            <person name="Ugolini M."/>
            <person name="Chourrout P."/>
            <person name="Nishida H."/>
            <person name="Aasland R."/>
            <person name="Huzurbazar S."/>
            <person name="Westhof E."/>
            <person name="Delsuc F."/>
            <person name="Lehrach H."/>
            <person name="Reinhardt R."/>
            <person name="Weissenbach J."/>
            <person name="Roy S.W."/>
            <person name="Artiguenave F."/>
            <person name="Postlethwait J.H."/>
            <person name="Manak J.R."/>
            <person name="Thompson E.M."/>
            <person name="Jaillon O."/>
            <person name="Du Pasquier L."/>
            <person name="Boudinot P."/>
            <person name="Liberles D.A."/>
            <person name="Volff J.N."/>
            <person name="Philippe H."/>
            <person name="Lenhard B."/>
            <person name="Roest Crollius H."/>
            <person name="Wincker P."/>
            <person name="Chourrout D."/>
        </authorList>
    </citation>
    <scope>NUCLEOTIDE SEQUENCE [LARGE SCALE GENOMIC DNA]</scope>
</reference>
<feature type="transmembrane region" description="Helical" evidence="8">
    <location>
        <begin position="575"/>
        <end position="595"/>
    </location>
</feature>
<accession>E4YHB7</accession>
<feature type="domain" description="Sodium/calcium exchanger membrane region" evidence="9">
    <location>
        <begin position="471"/>
        <end position="618"/>
    </location>
</feature>
<evidence type="ECO:0000256" key="8">
    <source>
        <dbReference type="SAM" id="Phobius"/>
    </source>
</evidence>
<dbReference type="GO" id="GO:0015297">
    <property type="term" value="F:antiporter activity"/>
    <property type="evidence" value="ECO:0007669"/>
    <property type="project" value="UniProtKB-KW"/>
</dbReference>
<feature type="transmembrane region" description="Helical" evidence="8">
    <location>
        <begin position="490"/>
        <end position="513"/>
    </location>
</feature>
<dbReference type="GO" id="GO:0006816">
    <property type="term" value="P:calcium ion transport"/>
    <property type="evidence" value="ECO:0007669"/>
    <property type="project" value="UniProtKB-KW"/>
</dbReference>
<dbReference type="GO" id="GO:0006874">
    <property type="term" value="P:intracellular calcium ion homeostasis"/>
    <property type="evidence" value="ECO:0007669"/>
    <property type="project" value="TreeGrafter"/>
</dbReference>
<keyword evidence="5 8" id="KW-0812">Transmembrane</keyword>
<gene>
    <name evidence="10" type="ORF">GSOID_T00024929001</name>
</gene>
<keyword evidence="4" id="KW-0109">Calcium transport</keyword>
<feature type="transmembrane region" description="Helical" evidence="8">
    <location>
        <begin position="222"/>
        <end position="242"/>
    </location>
</feature>
<feature type="transmembrane region" description="Helical" evidence="8">
    <location>
        <begin position="435"/>
        <end position="452"/>
    </location>
</feature>
<dbReference type="Pfam" id="PF01699">
    <property type="entry name" value="Na_Ca_ex"/>
    <property type="match status" value="2"/>
</dbReference>
<evidence type="ECO:0000256" key="5">
    <source>
        <dbReference type="ARBA" id="ARBA00022692"/>
    </source>
</evidence>
<sequence>MDFYQFKQEALGRFDEAKKNIGMNSLLQSWNSTGEFVGSVCENFHDYPKERWCEFYENVESCELEESFIEYVEVVLCSDNADKDSYFIGMNILYSLWCLWLFIALGLVADAFFVPNLTKISSQLKLSENVAGVTLVAFGNGAPDIFSAIASFGAGGEVAKLAIGSLIGAGLFVTSVVAGACMITTPFSPAARPLLRDVIFYLWSLYWLLQCLYKGRIEMFDAVGFIVLYIIYVTTVGLGGRFGKILGLTKAKGFTYDDVNDDTVEEAKDSLPASKFASARNTMTLDGETRSRSNTATLGIAKNRIRALSNVSGQVGGTPRPTILSVQQSNEVIFKTRRDYLKEMLTPWDPEEWEEGGIISKILAVFMAPLYLIAKLTVPVVGEDEKETWNRPLAYSQAVSYPWLWYILLQQYGVPNFGAECDANDENCIGGTNRAIVPAAISVFFVALLFITTFKKPLSTPSSAYFLFTIPGFLAGMLWVFVLANEVVGLLTALGFFWKINNVVMGLTFLAWANSIGDLVADLGLSRIGKAGTAVAACFGSPLLNLLVGTGIGCTISIASNDWEAIDLDLRPLEVALLGSTTVVLLCMLVILPIIKYNVGRALGIFQIVLYIGGLVLCVLLGTS</sequence>
<dbReference type="Gene3D" id="1.20.1420.30">
    <property type="entry name" value="NCX, central ion-binding region"/>
    <property type="match status" value="2"/>
</dbReference>
<dbReference type="GO" id="GO:0008324">
    <property type="term" value="F:monoatomic cation transmembrane transporter activity"/>
    <property type="evidence" value="ECO:0007669"/>
    <property type="project" value="TreeGrafter"/>
</dbReference>
<dbReference type="AlphaFoldDB" id="E4YHB7"/>
<evidence type="ECO:0000259" key="9">
    <source>
        <dbReference type="Pfam" id="PF01699"/>
    </source>
</evidence>
<keyword evidence="2" id="KW-0813">Transport</keyword>
<feature type="domain" description="Sodium/calcium exchanger membrane region" evidence="9">
    <location>
        <begin position="95"/>
        <end position="235"/>
    </location>
</feature>
<comment type="subcellular location">
    <subcellularLocation>
        <location evidence="1">Membrane</location>
        <topology evidence="1">Multi-pass membrane protein</topology>
    </subcellularLocation>
</comment>
<evidence type="ECO:0000256" key="6">
    <source>
        <dbReference type="ARBA" id="ARBA00022989"/>
    </source>
</evidence>
<feature type="transmembrane region" description="Helical" evidence="8">
    <location>
        <begin position="534"/>
        <end position="559"/>
    </location>
</feature>
<dbReference type="GO" id="GO:0016020">
    <property type="term" value="C:membrane"/>
    <property type="evidence" value="ECO:0007669"/>
    <property type="project" value="UniProtKB-SubCell"/>
</dbReference>
<evidence type="ECO:0000256" key="7">
    <source>
        <dbReference type="ARBA" id="ARBA00023136"/>
    </source>
</evidence>
<dbReference type="InterPro" id="IPR044880">
    <property type="entry name" value="NCX_ion-bd_dom_sf"/>
</dbReference>
<dbReference type="EMBL" id="FN654556">
    <property type="protein sequence ID" value="CBY34891.1"/>
    <property type="molecule type" value="Genomic_DNA"/>
</dbReference>
<evidence type="ECO:0000256" key="3">
    <source>
        <dbReference type="ARBA" id="ARBA00022449"/>
    </source>
</evidence>
<protein>
    <recommendedName>
        <fullName evidence="9">Sodium/calcium exchanger membrane region domain-containing protein</fullName>
    </recommendedName>
</protein>
<dbReference type="InterPro" id="IPR004837">
    <property type="entry name" value="NaCa_Exmemb"/>
</dbReference>
<feature type="transmembrane region" description="Helical" evidence="8">
    <location>
        <begin position="602"/>
        <end position="622"/>
    </location>
</feature>
<keyword evidence="6 8" id="KW-1133">Transmembrane helix</keyword>
<evidence type="ECO:0000256" key="4">
    <source>
        <dbReference type="ARBA" id="ARBA00022568"/>
    </source>
</evidence>
<evidence type="ECO:0000256" key="2">
    <source>
        <dbReference type="ARBA" id="ARBA00022448"/>
    </source>
</evidence>
<keyword evidence="4" id="KW-0406">Ion transport</keyword>
<proteinExistence type="predicted"/>
<keyword evidence="3" id="KW-0050">Antiport</keyword>
<keyword evidence="4" id="KW-0106">Calcium</keyword>
<dbReference type="Proteomes" id="UP000011014">
    <property type="component" value="Unassembled WGS sequence"/>
</dbReference>